<dbReference type="GO" id="GO:0006952">
    <property type="term" value="P:defense response"/>
    <property type="evidence" value="ECO:0007669"/>
    <property type="project" value="UniProtKB-KW"/>
</dbReference>
<dbReference type="SUPFAM" id="SSF52047">
    <property type="entry name" value="RNI-like"/>
    <property type="match status" value="5"/>
</dbReference>
<feature type="domain" description="Disease resistance protein At4g27190-like leucine-rich repeats" evidence="6">
    <location>
        <begin position="1925"/>
        <end position="2078"/>
    </location>
</feature>
<evidence type="ECO:0000259" key="6">
    <source>
        <dbReference type="Pfam" id="PF23247"/>
    </source>
</evidence>
<proteinExistence type="inferred from homology"/>
<dbReference type="GeneID" id="116207749"/>
<dbReference type="InterPro" id="IPR027417">
    <property type="entry name" value="P-loop_NTPase"/>
</dbReference>
<dbReference type="Pfam" id="PF13855">
    <property type="entry name" value="LRR_8"/>
    <property type="match status" value="1"/>
</dbReference>
<evidence type="ECO:0000313" key="7">
    <source>
        <dbReference type="Proteomes" id="UP000515151"/>
    </source>
</evidence>
<feature type="domain" description="Disease resistance protein At4g27190-like leucine-rich repeats" evidence="6">
    <location>
        <begin position="761"/>
        <end position="862"/>
    </location>
</feature>
<dbReference type="InterPro" id="IPR042197">
    <property type="entry name" value="Apaf_helical"/>
</dbReference>
<dbReference type="GO" id="GO:0005524">
    <property type="term" value="F:ATP binding"/>
    <property type="evidence" value="ECO:0007669"/>
    <property type="project" value="UniProtKB-KW"/>
</dbReference>
<dbReference type="InterPro" id="IPR057135">
    <property type="entry name" value="At4g27190-like_LRR"/>
</dbReference>
<dbReference type="PANTHER" id="PTHR33463">
    <property type="entry name" value="NB-ARC DOMAIN-CONTAINING PROTEIN-RELATED"/>
    <property type="match status" value="1"/>
</dbReference>
<accession>A0A6P8DTZ2</accession>
<feature type="domain" description="Disease resistance protein At4g27190-like leucine-rich repeats" evidence="6">
    <location>
        <begin position="2444"/>
        <end position="2567"/>
    </location>
</feature>
<keyword evidence="7" id="KW-1185">Reference proteome</keyword>
<dbReference type="OrthoDB" id="1001331at2759"/>
<evidence type="ECO:0000256" key="3">
    <source>
        <dbReference type="ARBA" id="ARBA00022821"/>
    </source>
</evidence>
<dbReference type="Gene3D" id="1.10.8.430">
    <property type="entry name" value="Helical domain of apoptotic protease-activating factors"/>
    <property type="match status" value="1"/>
</dbReference>
<name>A0A6P8DTZ2_PUNGR</name>
<keyword evidence="4" id="KW-0067">ATP-binding</keyword>
<feature type="domain" description="Disease resistance protein At4g27190-like leucine-rich repeats" evidence="6">
    <location>
        <begin position="3124"/>
        <end position="3276"/>
    </location>
</feature>
<protein>
    <submittedName>
        <fullName evidence="8">Uncharacterized protein LOC116207749</fullName>
    </submittedName>
</protein>
<reference evidence="7" key="1">
    <citation type="journal article" date="2020" name="Plant Biotechnol. J.">
        <title>The pomegranate (Punica granatum L.) draft genome dissects genetic divergence between soft- and hard-seeded cultivars.</title>
        <authorList>
            <person name="Luo X."/>
            <person name="Li H."/>
            <person name="Wu Z."/>
            <person name="Yao W."/>
            <person name="Zhao P."/>
            <person name="Cao D."/>
            <person name="Yu H."/>
            <person name="Li K."/>
            <person name="Poudel K."/>
            <person name="Zhao D."/>
            <person name="Zhang F."/>
            <person name="Xia X."/>
            <person name="Chen L."/>
            <person name="Wang Q."/>
            <person name="Jing D."/>
            <person name="Cao S."/>
        </authorList>
    </citation>
    <scope>NUCLEOTIDE SEQUENCE [LARGE SCALE GENOMIC DNA]</scope>
    <source>
        <strain evidence="7">cv. Tunisia</strain>
    </source>
</reference>
<evidence type="ECO:0000313" key="8">
    <source>
        <dbReference type="RefSeq" id="XP_031396696.1"/>
    </source>
</evidence>
<feature type="domain" description="Disease resistance protein At4g27190-like leucine-rich repeats" evidence="6">
    <location>
        <begin position="961"/>
        <end position="1108"/>
    </location>
</feature>
<dbReference type="GO" id="GO:0043531">
    <property type="term" value="F:ADP binding"/>
    <property type="evidence" value="ECO:0007669"/>
    <property type="project" value="InterPro"/>
</dbReference>
<dbReference type="Gene3D" id="3.40.50.300">
    <property type="entry name" value="P-loop containing nucleotide triphosphate hydrolases"/>
    <property type="match status" value="1"/>
</dbReference>
<gene>
    <name evidence="8" type="primary">LOC116207749</name>
</gene>
<dbReference type="InterPro" id="IPR001611">
    <property type="entry name" value="Leu-rich_rpt"/>
</dbReference>
<dbReference type="RefSeq" id="XP_031396696.1">
    <property type="nucleotide sequence ID" value="XM_031540836.1"/>
</dbReference>
<dbReference type="Proteomes" id="UP000515151">
    <property type="component" value="Chromosome 1"/>
</dbReference>
<feature type="domain" description="Disease resistance protein At4g27190-like leucine-rich repeats" evidence="6">
    <location>
        <begin position="3382"/>
        <end position="3534"/>
    </location>
</feature>
<sequence length="3864" mass="435030">MATDFLLNLASGVIGYTVGPIARQVGYALLSESYVNDLQDKAHQIGDARQEIQHNIEEALTTEVGNWVERKVLRWSERAAELKGEAEELIERKKKAAGCCGCVANPMTRYKLGRKANRTSLAIRDHLAPEASSFGRITYRPSHQEGIATASSSQSIVPLQSRDSMLEDIMQALADDTVSRIGVYGVGGVGKTTLLSQVEKQARASKEYVEVVATLVSQNPELKKIQGKIHETIERVRIKAQQENDKKNDKEQEPKTMRVVIILDDLWKKLDLEEIGIKEMKDDIKVKLVMTSRYRHVLADEMHCRQVFHLEKLKNEEALKLFGNTAANKLSDPLLKHTAEELAKKCEGLPLLIDALAKVLQNSDSPKDWEDALEQLIKSDSVHKALELSFRHLVDSQVKLLSIISGVDVREGISDETLLRYGVGLGLLAGSTHTMEAARGRMRELLDGLRATSLLLDCGDNCVKVHDVVREAVISIAARNQYALVLRDKKDLEESDVKLCESKEIFLPYPDIRELPCIWECSELEILVLFAQEDRLLQVPYLFFTIMPKLKVLHFTRACFKPLPSSIRHLKNLQTLCLEYCDLEDVRFVRELKNLQVLSFMGSNITQLPKEVGELAALRSLDLSHCSRLEVIEPGSLEGLVQLEELYLEKSFVQWNLKVDEQQSNASISELNKIYRLSNLDVLVPDVDMLREELQFFWKLDKYRVLIGDKWKWSEIRKGRRTLKVTLKGNGILSEEWFQLTLQRTEDLHLHGSDGTKRSIHGLCREGFKELKHLRVERSPSTHYLVRSTECAAESAFIVLESLFLENLSNLENICHGLPAKGSFDRLKIVRVHGCRKLKHLFSVALLRDLRNLEEIEVIDCGMMQEIVVSESTLEDDRKDKVAKGCLAKKEKSTKDDKIKLHGLRRIKLKNLRNLTTFLTNAEPITLDSQTKVGGGNLAKDDSQNTVSFFNSQQVLFPCLESLELLRLPKLTGIWQDQHSVEWSRLKSLRIEACDNLLKVVDSSNLIMKLESLESLSIENCESMEEVFDLRGVASGTVNKILPRLHSLELKFLPSLRCLWSTTSPEDLLGFRNLGSLKVISCHGLRCLFTASMVKAMANLKELEVRWCRNMEAIVMEDGEDASKRSWFSSSNILKAAVECPGSLMFSPSSFSSKHVDGHKVEGTTEKAKDTAENIIAFPSLRMLDIRDCYNMKSFVLSCKREQEAIMMAGDDSAGSESKDDSHSVFFNEKVHLPSLEELSLDDLTCEKIWHDKLPQGSFCKLGDLRIGWSLHLSVVFPSTFIERLKNLKSVNVRICPYLRRLFCCHLSSVVFPSTFIERLKNLASVCVEDCSILRRLFTPVLRDSDEKLKWMSLPELKEVELYDLPQLTHVVEGGSRSHSLLLGFPSLTKVEVDECKSLMYMFPTATATTLSKLEEVSIQDCDSMEEVIAKEGGEGIYELTFPRLSSLKLHDLKNLICFSSASCSFYFPSLEDLSLKDCHKMEAFISPIAHTETAALFFNEKVELPKLVKLEIGRIGLKELSLHTQTPPGSLQSSRQPVMFSCPEFHGVPSFAMKRLQRLERLTCLEIYGCQQRNLFTSSHVKCLRHLQRLKIESCDILEHVITDGEALATGGIVFPCLTNLELDDLPELCSFYHKRHTSCKESHEESGRKEEDSLQHQIQPSLFWVEQVSFPSLAELAISSIGKSKMIWHGQVAPDAFSKLTEINVERCNKLEHVFKSDMLQSFVNLEKLRITDCSSLSVIYDLQGLVVNPGVENAATTAHLKELELNGLRELKHIWNGDPTGIVSFQNLSTVNVTECGRLAYLFPASLAESLLKLEKLTIGASSQLEVVVADDEVDKASDDWKLVFPQLEDLTLEELKELKSFHSGRRISQFPLLKKLTVEGVGDLVELLASDFGSFSVPSEKGSPVLQHPLFLVDKVSFPRLEELSIKGMKNLGTIWRGQITEGYCFSKLKEITVKGCDALVTIFPPNTVRALWKLEKLHVISCPSLRVIYHMQGLTQDRVEYSDHVVVGALLKELLLRDLPKLEHIWNIADPGRILSFHNLDSVEVEKCESLKYVFPPSVAKALYNLNVLSIKNNWGLVEIVAAAVEKAEIAAGTSEFVFPRATSLKLSGLLRLSSFCQRRHISKWPSLEKLDIESCDRIQNLFCHMDFFQDAVGNSNDVGSPPQQTLFFVDKISFLCLERLGISSMNSLTTIWDSQVAADSLSELIEITVEGCDKLVTLFPPGTACSFQNLEVLEIRRCSALEVVYEIEENAGSDLPGLVAVTKLKKLSLTDLANLQHIWRTDPRGILRFQNLSSVSVMGCSSLGYLFHASVAKALIQLVKLKVKDSSLEVIVAKDKGVPPASTLEFVFPRATKLELSDLPQLKSFYPGKYISRWPSLRKLMISKSNKVAIFAFDSKKSKAITRSGSQAEQPLFLVDKGTFSNGETLHMQHNDNMKQIIWSGRNHPKLTCFSSGVHFHFANLTTLKVENCRSLKNILTPNMVSELPWLATLEIKDCAMLEAVIVGEKKARRRNIRLGKLRYVTLESLPKLVSFCPHGCLFECPSLKGMTLKNCPEMRTFTSPHLKEKALNAMGENSKESYSSSGNIDIRPEPFFSEKVSFPQLQELRISGMKNLRTIWRSQITRDSFSKLKNITVEGCDSLVTIFPPCMGCALWKLEWLKLKSCSSLEVIYDMQGLTQDNMEYSDHVIVGTQLKNLELSGLPKLENIWKIADPRRVLSFHNLERVKVEKCASLRYLFLPSVARVLYNLIDLVIEDNIGLEGIVAAAVDEEAETAAGTLEFVFPRATRLRLCGLPGLKSFSQRRHISKWPSLENLQIDRCESIQNLFSEIDLFQDALSNGVGSPNSQQTGLFLVDKVSFPQLEEFTVSGMKNLGTLWRSRITGDCFSKLKEIKIEGCDALVTIFPPNTVRALWKLEKLKLEACSSLEVIYDMQGLTEGSFEYSDHVLVGTQLKKLHLSGLPKLKHIWNTADSGRILSFNNLDSVEVEKCESLKNLFPPSAAKVLYNLSELVIEDNRGLEEIVAAAVDEEVETAAGTLEFVFPQVTRLRLCGLPELKSFCQRGHISKWPRLEKLEIKSCDCIQNLFCHIDFFQDAPGNGNGVVSPPQQILFFVDKVSFPRLEELTISGMKNLGTIWRTRITGDCFNKLREIIVEGCDALVTLFPPNMALELWKLEKMKLESCSSLEVIYDMQRLTKGSIEFSDHVIVGTKLKELHLSDLQKLEHVWSIADSGRILSFHDLDSVVVEKCGSLKYVFPPSVAKVLYNLSTLVIEDNRRLEDIVAATVDKEVEIAADTLEFVFPRVTHLRFCGLPGLKSFYQRRHISKWPSLEKLQINRCDSIHNLFSEINWFQDAPSNGVGSPNSQQTGLFLVDKVSFPRLEELTISGMKNLGTIWPNQITGDCFSKLKGITIEGCDALVTIFPPNMVRALWKLEKLELESCSSLEVIYDMQGLIEDSMEYSDQVVAGSKLKELRLNGLRKLEHIWSIADPGRILSFHNLDSVEVEECESLMYLFPSSVAKVLYNLSKLVIEDNRGLEEIVAAAVDEAVETVARTLEFVFPRATHLRLCGLPGLKSFCQRRHISKWPLLRTLQINRCDSIQNLFCEIDLFRDAPGNNNDVGSPSQRTLFLVDKVSFLYLESLEISEMNRLVTLFPSGTACSFQNLEVLKIGTCSALEVVYEIEENAGSDLSVTKLKKLSLTDLANLQHIWRRDPRGILSFQNLSSVTVMGCSSLGYLFHASVAKALVQLVELEVRDSSLEVVAAEDKGVPPASVLEFVFPRATKLELSDLPQLKSFYPGKYISRWPSLRELMISKSSKVEIFAFDSKKSQAVTRNGNQAEQPLLLVDKGTFSNVETCICNTIT</sequence>
<feature type="domain" description="Disease resistance protein At4g27190-like leucine-rich repeats" evidence="6">
    <location>
        <begin position="3632"/>
        <end position="3757"/>
    </location>
</feature>
<dbReference type="SUPFAM" id="SSF52540">
    <property type="entry name" value="P-loop containing nucleoside triphosphate hydrolases"/>
    <property type="match status" value="1"/>
</dbReference>
<feature type="domain" description="Disease resistance protein At4g27190-like leucine-rich repeats" evidence="6">
    <location>
        <begin position="1559"/>
        <end position="1640"/>
    </location>
</feature>
<evidence type="ECO:0000256" key="2">
    <source>
        <dbReference type="ARBA" id="ARBA00022741"/>
    </source>
</evidence>
<feature type="domain" description="NB-ARC" evidence="5">
    <location>
        <begin position="163"/>
        <end position="329"/>
    </location>
</feature>
<reference evidence="8" key="2">
    <citation type="submission" date="2025-08" db="UniProtKB">
        <authorList>
            <consortium name="RefSeq"/>
        </authorList>
    </citation>
    <scope>IDENTIFICATION</scope>
    <source>
        <tissue evidence="8">Leaf</tissue>
    </source>
</reference>
<dbReference type="Pfam" id="PF00931">
    <property type="entry name" value="NB-ARC"/>
    <property type="match status" value="1"/>
</dbReference>
<dbReference type="InterPro" id="IPR002182">
    <property type="entry name" value="NB-ARC"/>
</dbReference>
<dbReference type="InterPro" id="IPR050905">
    <property type="entry name" value="Plant_NBS-LRR"/>
</dbReference>
<feature type="domain" description="Disease resistance protein At4g27190-like leucine-rich repeats" evidence="6">
    <location>
        <begin position="2608"/>
        <end position="2760"/>
    </location>
</feature>
<dbReference type="Pfam" id="PF23247">
    <property type="entry name" value="LRR_RPS2"/>
    <property type="match status" value="14"/>
</dbReference>
<feature type="domain" description="Disease resistance protein At4g27190-like leucine-rich repeats" evidence="6">
    <location>
        <begin position="2185"/>
        <end position="2331"/>
    </location>
</feature>
<dbReference type="SUPFAM" id="SSF52058">
    <property type="entry name" value="L domain-like"/>
    <property type="match status" value="4"/>
</dbReference>
<dbReference type="PRINTS" id="PR00364">
    <property type="entry name" value="DISEASERSIST"/>
</dbReference>
<dbReference type="PANTHER" id="PTHR33463:SF203">
    <property type="entry name" value="AAA+ ATPASE DOMAIN-CONTAINING PROTEIN"/>
    <property type="match status" value="1"/>
</dbReference>
<dbReference type="InterPro" id="IPR032675">
    <property type="entry name" value="LRR_dom_sf"/>
</dbReference>
<feature type="domain" description="Disease resistance protein At4g27190-like leucine-rich repeats" evidence="6">
    <location>
        <begin position="1304"/>
        <end position="1423"/>
    </location>
</feature>
<evidence type="ECO:0000256" key="4">
    <source>
        <dbReference type="ARBA" id="ARBA00022840"/>
    </source>
</evidence>
<organism evidence="7 8">
    <name type="scientific">Punica granatum</name>
    <name type="common">Pomegranate</name>
    <dbReference type="NCBI Taxonomy" id="22663"/>
    <lineage>
        <taxon>Eukaryota</taxon>
        <taxon>Viridiplantae</taxon>
        <taxon>Streptophyta</taxon>
        <taxon>Embryophyta</taxon>
        <taxon>Tracheophyta</taxon>
        <taxon>Spermatophyta</taxon>
        <taxon>Magnoliopsida</taxon>
        <taxon>eudicotyledons</taxon>
        <taxon>Gunneridae</taxon>
        <taxon>Pentapetalae</taxon>
        <taxon>rosids</taxon>
        <taxon>malvids</taxon>
        <taxon>Myrtales</taxon>
        <taxon>Lythraceae</taxon>
        <taxon>Punica</taxon>
    </lineage>
</organism>
<feature type="domain" description="Disease resistance protein At4g27190-like leucine-rich repeats" evidence="6">
    <location>
        <begin position="1236"/>
        <end position="1303"/>
    </location>
</feature>
<evidence type="ECO:0000259" key="5">
    <source>
        <dbReference type="Pfam" id="PF00931"/>
    </source>
</evidence>
<feature type="domain" description="Disease resistance protein At4g27190-like leucine-rich repeats" evidence="6">
    <location>
        <begin position="2866"/>
        <end position="3018"/>
    </location>
</feature>
<evidence type="ECO:0000256" key="1">
    <source>
        <dbReference type="ARBA" id="ARBA00008894"/>
    </source>
</evidence>
<dbReference type="Gene3D" id="3.80.10.10">
    <property type="entry name" value="Ribonuclease Inhibitor"/>
    <property type="match status" value="15"/>
</dbReference>
<keyword evidence="2" id="KW-0547">Nucleotide-binding</keyword>
<feature type="domain" description="Disease resistance protein At4g27190-like leucine-rich repeats" evidence="6">
    <location>
        <begin position="1677"/>
        <end position="1822"/>
    </location>
</feature>
<comment type="similarity">
    <text evidence="1">Belongs to the disease resistance NB-LRR family.</text>
</comment>
<keyword evidence="3" id="KW-0611">Plant defense</keyword>